<dbReference type="Pfam" id="PF22234">
    <property type="entry name" value="Rv2466c-like"/>
    <property type="match status" value="1"/>
</dbReference>
<dbReference type="SUPFAM" id="SSF52833">
    <property type="entry name" value="Thioredoxin-like"/>
    <property type="match status" value="1"/>
</dbReference>
<keyword evidence="2" id="KW-0413">Isomerase</keyword>
<sequence length="238" mass="26400">MTDADLNFYFDPVCPFAWLTSTWVRQVAAQRDYAVDWRFISLRLLNAHIDYDAHFPPDYEAGHTAGLRLLRVAGRVRAEHGRAAVGPLYEAFGRHIFETEEQPDPAVRGSREYAVAILAEVGLPAALADAVDDESADAEIQAETDEALALTGRDVGTPILHFRPPEGVAFFGPVISRRPSDAEAVELWDHVVALAGFPGFAELKRSLRERPQLPAFGVRSGERGVEEDWHGGSRRLKR</sequence>
<feature type="compositionally biased region" description="Basic and acidic residues" evidence="1">
    <location>
        <begin position="220"/>
        <end position="231"/>
    </location>
</feature>
<reference evidence="2 3" key="1">
    <citation type="submission" date="2017-06" db="EMBL/GenBank/DDBJ databases">
        <authorList>
            <person name="Kim H.J."/>
            <person name="Triplett B.A."/>
        </authorList>
    </citation>
    <scope>NUCLEOTIDE SEQUENCE [LARGE SCALE GENOMIC DNA]</scope>
    <source>
        <strain evidence="2 3">DSM 44272</strain>
    </source>
</reference>
<dbReference type="OrthoDB" id="4125991at2"/>
<dbReference type="Proteomes" id="UP000198403">
    <property type="component" value="Unassembled WGS sequence"/>
</dbReference>
<gene>
    <name evidence="2" type="ORF">SAMN06272737_13624</name>
</gene>
<dbReference type="GO" id="GO:0016853">
    <property type="term" value="F:isomerase activity"/>
    <property type="evidence" value="ECO:0007669"/>
    <property type="project" value="UniProtKB-KW"/>
</dbReference>
<dbReference type="InterPro" id="IPR053977">
    <property type="entry name" value="Rv2466c-like"/>
</dbReference>
<keyword evidence="3" id="KW-1185">Reference proteome</keyword>
<protein>
    <submittedName>
        <fullName evidence="2">2-hydroxychromene-2-carboxylate isomerase</fullName>
    </submittedName>
</protein>
<dbReference type="AlphaFoldDB" id="A0A239A1L4"/>
<proteinExistence type="predicted"/>
<dbReference type="RefSeq" id="WP_089338713.1">
    <property type="nucleotide sequence ID" value="NZ_FZNO01000036.1"/>
</dbReference>
<accession>A0A239A1L4</accession>
<organism evidence="2 3">
    <name type="scientific">Blastococcus mobilis</name>
    <dbReference type="NCBI Taxonomy" id="1938746"/>
    <lineage>
        <taxon>Bacteria</taxon>
        <taxon>Bacillati</taxon>
        <taxon>Actinomycetota</taxon>
        <taxon>Actinomycetes</taxon>
        <taxon>Geodermatophilales</taxon>
        <taxon>Geodermatophilaceae</taxon>
        <taxon>Blastococcus</taxon>
    </lineage>
</organism>
<dbReference type="Gene3D" id="3.40.30.10">
    <property type="entry name" value="Glutaredoxin"/>
    <property type="match status" value="1"/>
</dbReference>
<evidence type="ECO:0000256" key="1">
    <source>
        <dbReference type="SAM" id="MobiDB-lite"/>
    </source>
</evidence>
<evidence type="ECO:0000313" key="2">
    <source>
        <dbReference type="EMBL" id="SNR89389.1"/>
    </source>
</evidence>
<feature type="region of interest" description="Disordered" evidence="1">
    <location>
        <begin position="218"/>
        <end position="238"/>
    </location>
</feature>
<dbReference type="InterPro" id="IPR036249">
    <property type="entry name" value="Thioredoxin-like_sf"/>
</dbReference>
<name>A0A239A1L4_9ACTN</name>
<dbReference type="EMBL" id="FZNO01000036">
    <property type="protein sequence ID" value="SNR89389.1"/>
    <property type="molecule type" value="Genomic_DNA"/>
</dbReference>
<evidence type="ECO:0000313" key="3">
    <source>
        <dbReference type="Proteomes" id="UP000198403"/>
    </source>
</evidence>